<evidence type="ECO:0000313" key="1">
    <source>
        <dbReference type="EMBL" id="TKY91160.1"/>
    </source>
</evidence>
<dbReference type="EMBL" id="QYBA01000250">
    <property type="protein sequence ID" value="TKY91160.1"/>
    <property type="molecule type" value="Genomic_DNA"/>
</dbReference>
<organism evidence="1 2">
    <name type="scientific">Candidatus Methanomarinus sp</name>
    <dbReference type="NCBI Taxonomy" id="3386244"/>
    <lineage>
        <taxon>Archaea</taxon>
        <taxon>Methanobacteriati</taxon>
        <taxon>Methanobacteriota</taxon>
        <taxon>Stenosarchaea group</taxon>
        <taxon>Methanomicrobia</taxon>
        <taxon>Methanosarcinales</taxon>
        <taxon>ANME-2 cluster</taxon>
        <taxon>Candidatus Methanocomedenaceae</taxon>
        <taxon>Candidatus Methanomarinus</taxon>
    </lineage>
</organism>
<proteinExistence type="predicted"/>
<accession>A0AC61S9E6</accession>
<sequence length="598" mass="67773">MKKPDYIPDSPGVYLFKDKVDNIIYVGKSLSLKKRVSQYFMQTDQDTKTRALVNSIANLEYMVTPTEIDALILESNLIKEHRPRYNVNLKDDKQYPFIKITVNEEFPRIFLTHRRVQDSAKYFGPYISAWAIRETLKTISRIFKIRQCKKKIRPGVRTCLNFQIGLCSAPCSGMIDKEEYRNAVKSTIQFLEGKNEILIQRLKDMMQYYASQQKFEAAAGIRDQLQAIELLSRRQQVTGGFSDWDAISIAMSDDIACVQVLYIRDGSLIGHGEYTLDVMDASEQEVMSTFMKQYYRDAPIPTEILVDIMPDDPTIIHWLKSISAGKVEIMIPGRGRKKELVEMASKNACSLLKVTHLKQERIEKTGSGVLIELKDILGLEIVPEYVEGFDISNIGGTDAVGSMVVFANGIPDKQRYRHFNIKNVTGIDDPAMMKEIISRRMKWITDTDDTVPDLIVVDGGAQQMNAALKAIQHSGITVPVIGLAKKLEQIYVPGAHNPLILPDTSPALKLLKQIRDESHRFAISHHRLRRSSRLRASVLDNIPGVGKKRKQILLTHFGSLKRIETATLDELEQVHGISKIIANVIYNRLHNNISSKSL</sequence>
<comment type="caution">
    <text evidence="1">The sequence shown here is derived from an EMBL/GenBank/DDBJ whole genome shotgun (WGS) entry which is preliminary data.</text>
</comment>
<evidence type="ECO:0000313" key="2">
    <source>
        <dbReference type="Proteomes" id="UP000315423"/>
    </source>
</evidence>
<name>A0AC61S9E6_9EURY</name>
<gene>
    <name evidence="1" type="primary">uvrC</name>
    <name evidence="1" type="ORF">C5S46_07285</name>
</gene>
<dbReference type="Proteomes" id="UP000315423">
    <property type="component" value="Unassembled WGS sequence"/>
</dbReference>
<protein>
    <submittedName>
        <fullName evidence="1">Excinuclease ABC subunit UvrC</fullName>
    </submittedName>
</protein>
<reference evidence="1" key="1">
    <citation type="submission" date="2018-09" db="EMBL/GenBank/DDBJ databases">
        <title>A genomic encyclopedia of anaerobic methanotrophic archaea.</title>
        <authorList>
            <person name="Skennerton C.T."/>
            <person name="Chadwick G.L."/>
            <person name="Laso-Perez R."/>
            <person name="Leu A.O."/>
            <person name="Speth D.R."/>
            <person name="Yu H."/>
            <person name="Morgan-Lang C."/>
            <person name="Hatzenpichler R."/>
            <person name="Goudeau D."/>
            <person name="Malmstrom R."/>
            <person name="Woyke T."/>
            <person name="Hallam S."/>
            <person name="Tyson G.W."/>
            <person name="Wegener G."/>
            <person name="Boetius A."/>
            <person name="Orphan V.J."/>
        </authorList>
    </citation>
    <scope>NUCLEOTIDE SEQUENCE</scope>
    <source>
        <strain evidence="1">CONS3730D10UFb2</strain>
    </source>
</reference>